<protein>
    <recommendedName>
        <fullName evidence="3">IPT/TIG domain-containing protein</fullName>
    </recommendedName>
</protein>
<feature type="non-terminal residue" evidence="1">
    <location>
        <position position="976"/>
    </location>
</feature>
<sequence>MDNKNKTIRYTIYALMAILVATMALPLTVTPANAATTITVTVNPTNFSPGTTVLVTTSGFTSGTAANIYLSSNGYATISSTDILLASNVPLVNGAFSNVNVTVPSSVMPGTYYVKVYNGQQVGVSSPLSLLAPPAPTITLNTTSAIPGTTVTVTGSNFPAGATGITIYFIGSSGPITSTPVTGTVSSTGTFSGSFVVPSVNSGDYTVLAVATSNGATYGASAPFQVIYQLAPELTQWDSKFMPSGKPLYSVLAGQAGLNLTFFGEGLPYGTVQSVVFYNSAGQQVTYGILPPTSVGSNGEFVSTHLAANGLPKVNVTLAGALMPGLGYYAVFTIGGIQVKSEPFIASVPTNGLFNACMSSVSNPYTCTSSASSSGSINTLVQGYGFGAGDTVTISIFNGGVTLTSATTTADANGAIYVPVSSGTTTFPEQTANAIYVPVSSGTTTFPEQTANVVVIDHLASGQVQKTVGTYSLVPQFTVTDTTTGAAYGAVGDTLTLTGLSFPAPFEASSITFTSMSNGYSVTYTKDSSGNYLTIYYSAADGNFPATSSGTSTTLNVLLPELPGGNTTVTLTGATTAGASVSFTAYFWVNTKLSAAYYVNIPANSWESFSTPQNLFSGDIIDIQATGYPVSAQASVNFTAKTLTAAGMNIMGSTALSNGFLELVLYVPSLPASTQSGFGPYTIVLNGASSNGMLGQQLPTPFQVNVILPGQYSSFPAHVYVNPSMITPESDLGGPGVPGVFPTTYTVGSPLNIVGVGFTGSAKEYVYISATVSGSTTYHLINTVNTSIYGTFDFTVNLPNESSYIQPSPTSKYTQVIYSVAVYQYNPSAIIQSPSTSTNTMSQAVPFSVMPSIMLSPDSGTPNTTVTVVGTGWASGESVAIYMQTYTIVAPGAALVNSNGFFTTTFSVPAFSPGPVTVVAKGSSGVTNATAPFFVKSTTPPAHPQLALSAPSPATVNTTEEITLTVTLNGQPLSVP</sequence>
<dbReference type="EMBL" id="NEXH01000060">
    <property type="protein sequence ID" value="PSN93108.1"/>
    <property type="molecule type" value="Genomic_DNA"/>
</dbReference>
<organism evidence="1 2">
    <name type="scientific">Candidatus Marsarchaeota G2 archaeon ECH_B_2</name>
    <dbReference type="NCBI Taxonomy" id="1978160"/>
    <lineage>
        <taxon>Archaea</taxon>
        <taxon>Candidatus Marsarchaeota</taxon>
        <taxon>Candidatus Marsarchaeota group 2</taxon>
    </lineage>
</organism>
<gene>
    <name evidence="1" type="ORF">B9Q06_12725</name>
</gene>
<reference evidence="1 2" key="1">
    <citation type="submission" date="2017-04" db="EMBL/GenBank/DDBJ databases">
        <title>Novel microbial lineages endemic to geothermal iron-oxide mats fill important gaps in the evolutionary history of Archaea.</title>
        <authorList>
            <person name="Jay Z.J."/>
            <person name="Beam J.P."/>
            <person name="Dlakic M."/>
            <person name="Rusch D.B."/>
            <person name="Kozubal M.A."/>
            <person name="Inskeep W.P."/>
        </authorList>
    </citation>
    <scope>NUCLEOTIDE SEQUENCE [LARGE SCALE GENOMIC DNA]</scope>
    <source>
        <strain evidence="1">ECH_B_2</strain>
    </source>
</reference>
<comment type="caution">
    <text evidence="1">The sequence shown here is derived from an EMBL/GenBank/DDBJ whole genome shotgun (WGS) entry which is preliminary data.</text>
</comment>
<evidence type="ECO:0000313" key="1">
    <source>
        <dbReference type="EMBL" id="PSN93108.1"/>
    </source>
</evidence>
<accession>A0A2R6B3N3</accession>
<evidence type="ECO:0008006" key="3">
    <source>
        <dbReference type="Google" id="ProtNLM"/>
    </source>
</evidence>
<evidence type="ECO:0000313" key="2">
    <source>
        <dbReference type="Proteomes" id="UP000241284"/>
    </source>
</evidence>
<dbReference type="Proteomes" id="UP000241284">
    <property type="component" value="Unassembled WGS sequence"/>
</dbReference>
<proteinExistence type="predicted"/>
<dbReference type="AlphaFoldDB" id="A0A2R6B3N3"/>
<name>A0A2R6B3N3_9ARCH</name>